<name>A0A5Q6S381_9ACTN</name>
<dbReference type="AlphaFoldDB" id="A0A5Q6S381"/>
<dbReference type="Gene3D" id="2.40.30.100">
    <property type="entry name" value="AF2212/PG0164-like"/>
    <property type="match status" value="1"/>
</dbReference>
<evidence type="ECO:0000313" key="2">
    <source>
        <dbReference type="Proteomes" id="UP000307768"/>
    </source>
</evidence>
<sequence>MRLTAELEATGGNTTGFRIPASAVEELGGGRRPKVAATINGATIRTTIAKMGDDFWLGLSAARREETGAAAGDVLDLEIVLDTAPREVEVPDDLAQALAADPAASATWDTLSFSNKRWHAEQATGAKKPETRAARIARSVEMLREGRAR</sequence>
<dbReference type="EMBL" id="VDFQ02000001">
    <property type="protein sequence ID" value="KAA1424750.1"/>
    <property type="molecule type" value="Genomic_DNA"/>
</dbReference>
<dbReference type="OrthoDB" id="2604865at2"/>
<dbReference type="Pfam" id="PF13376">
    <property type="entry name" value="OmdA"/>
    <property type="match status" value="1"/>
</dbReference>
<dbReference type="Proteomes" id="UP000307768">
    <property type="component" value="Unassembled WGS sequence"/>
</dbReference>
<gene>
    <name evidence="1" type="ORF">FE697_002190</name>
</gene>
<dbReference type="SUPFAM" id="SSF141694">
    <property type="entry name" value="AF2212/PG0164-like"/>
    <property type="match status" value="1"/>
</dbReference>
<dbReference type="Pfam" id="PF08922">
    <property type="entry name" value="DUF1905"/>
    <property type="match status" value="1"/>
</dbReference>
<comment type="caution">
    <text evidence="1">The sequence shown here is derived from an EMBL/GenBank/DDBJ whole genome shotgun (WGS) entry which is preliminary data.</text>
</comment>
<accession>A0A5Q6S381</accession>
<proteinExistence type="predicted"/>
<organism evidence="1 2">
    <name type="scientific">Mumia zhuanghuii</name>
    <dbReference type="NCBI Taxonomy" id="2585211"/>
    <lineage>
        <taxon>Bacteria</taxon>
        <taxon>Bacillati</taxon>
        <taxon>Actinomycetota</taxon>
        <taxon>Actinomycetes</taxon>
        <taxon>Propionibacteriales</taxon>
        <taxon>Nocardioidaceae</taxon>
        <taxon>Mumia</taxon>
    </lineage>
</organism>
<reference evidence="1 2" key="1">
    <citation type="submission" date="2019-09" db="EMBL/GenBank/DDBJ databases">
        <title>Mumia zhuanghuii sp. nov. isolated from the intestinal contents of plateau pika (Ochotona curzoniae) in the Qinghai-Tibet plateau of China.</title>
        <authorList>
            <person name="Tian Z."/>
        </authorList>
    </citation>
    <scope>NUCLEOTIDE SEQUENCE [LARGE SCALE GENOMIC DNA]</scope>
    <source>
        <strain evidence="2">350</strain>
    </source>
</reference>
<dbReference type="InterPro" id="IPR037079">
    <property type="entry name" value="AF2212/PG0164-like_sf"/>
</dbReference>
<protein>
    <submittedName>
        <fullName evidence="1">DUF1905 domain-containing protein</fullName>
    </submittedName>
</protein>
<evidence type="ECO:0000313" key="1">
    <source>
        <dbReference type="EMBL" id="KAA1424750.1"/>
    </source>
</evidence>
<dbReference type="InterPro" id="IPR015018">
    <property type="entry name" value="DUF1905"/>
</dbReference>
<dbReference type="RefSeq" id="WP_149767839.1">
    <property type="nucleotide sequence ID" value="NZ_VDFQ02000001.1"/>
</dbReference>